<reference evidence="2" key="1">
    <citation type="submission" date="2019-11" db="EMBL/GenBank/DDBJ databases">
        <authorList>
            <person name="Feng L."/>
        </authorList>
    </citation>
    <scope>NUCLEOTIDE SEQUENCE</scope>
    <source>
        <strain evidence="2">BintestinalisLFYP9</strain>
    </source>
</reference>
<dbReference type="RefSeq" id="WP_138292851.1">
    <property type="nucleotide sequence ID" value="NZ_BAABZC010000003.1"/>
</dbReference>
<organism evidence="2">
    <name type="scientific">Bacteroides intestinalis</name>
    <dbReference type="NCBI Taxonomy" id="329854"/>
    <lineage>
        <taxon>Bacteria</taxon>
        <taxon>Pseudomonadati</taxon>
        <taxon>Bacteroidota</taxon>
        <taxon>Bacteroidia</taxon>
        <taxon>Bacteroidales</taxon>
        <taxon>Bacteroidaceae</taxon>
        <taxon>Bacteroides</taxon>
    </lineage>
</organism>
<dbReference type="EMBL" id="CACRSU010000047">
    <property type="protein sequence ID" value="VYT42960.1"/>
    <property type="molecule type" value="Genomic_DNA"/>
</dbReference>
<dbReference type="InterPro" id="IPR046233">
    <property type="entry name" value="DUF6266"/>
</dbReference>
<dbReference type="Pfam" id="PF19781">
    <property type="entry name" value="DUF6266"/>
    <property type="match status" value="1"/>
</dbReference>
<feature type="region of interest" description="Disordered" evidence="1">
    <location>
        <begin position="211"/>
        <end position="238"/>
    </location>
</feature>
<protein>
    <submittedName>
        <fullName evidence="2">Uncharacterized protein</fullName>
    </submittedName>
</protein>
<gene>
    <name evidence="2" type="ORF">BILFYP9_03569</name>
</gene>
<accession>A0A6N2WLB0</accession>
<evidence type="ECO:0000313" key="2">
    <source>
        <dbReference type="EMBL" id="VYT42960.1"/>
    </source>
</evidence>
<name>A0A6N2WLB0_9BACE</name>
<evidence type="ECO:0000256" key="1">
    <source>
        <dbReference type="SAM" id="MobiDB-lite"/>
    </source>
</evidence>
<feature type="compositionally biased region" description="Gly residues" evidence="1">
    <location>
        <begin position="216"/>
        <end position="230"/>
    </location>
</feature>
<sequence>MGEIKQGILGGFSGKVGTVIGSTWKDVSYMRAMAISVSNPRTPKQQTQRGKFAMSLNFLRSITPYVREGYKTYALKCTPFNAAMSYNLRYAISGSAPDLAINYEHALVARGSLMPVFNASASVADGKLTLTWKDNSKMGDAEADDMAMPLVYNKVRGEAVYDLNAAARADATAELALPDNWADDALAVYLAFRSADGTRVTNSICLKNDAYESSGSEGGGGNSGGSGGDGGIEDDPLG</sequence>
<proteinExistence type="predicted"/>
<dbReference type="AlphaFoldDB" id="A0A6N2WLB0"/>